<evidence type="ECO:0000256" key="2">
    <source>
        <dbReference type="SAM" id="Phobius"/>
    </source>
</evidence>
<dbReference type="RefSeq" id="WP_116393445.1">
    <property type="nucleotide sequence ID" value="NZ_QUQO01000002.1"/>
</dbReference>
<dbReference type="Pfam" id="PF04977">
    <property type="entry name" value="DivIC"/>
    <property type="match status" value="1"/>
</dbReference>
<dbReference type="OrthoDB" id="8481782at2"/>
<protein>
    <recommendedName>
        <fullName evidence="5">Septum formation initiator</fullName>
    </recommendedName>
</protein>
<keyword evidence="4" id="KW-1185">Reference proteome</keyword>
<dbReference type="InParanoid" id="A0A371R8F0"/>
<keyword evidence="2" id="KW-0812">Transmembrane</keyword>
<feature type="transmembrane region" description="Helical" evidence="2">
    <location>
        <begin position="6"/>
        <end position="25"/>
    </location>
</feature>
<comment type="caution">
    <text evidence="3">The sequence shown here is derived from an EMBL/GenBank/DDBJ whole genome shotgun (WGS) entry which is preliminary data.</text>
</comment>
<dbReference type="Proteomes" id="UP000264589">
    <property type="component" value="Unassembled WGS sequence"/>
</dbReference>
<dbReference type="InterPro" id="IPR007060">
    <property type="entry name" value="FtsL/DivIC"/>
</dbReference>
<sequence>MTRLVPVFQSGLAAMAVVAIAYNFLMMYNSSEGRRMNEILQTEIAERQARLDTLEQEHAFLTDRTERLLVAGLDEDLLEERVRGVLGLVRPDEYLVRMEDLDRMAEMGAEHAREEERLILAAASTEHLRYAGLETLLIKTADSGA</sequence>
<accession>A0A371R8F0</accession>
<keyword evidence="2" id="KW-1133">Transmembrane helix</keyword>
<evidence type="ECO:0000256" key="1">
    <source>
        <dbReference type="SAM" id="Coils"/>
    </source>
</evidence>
<feature type="coiled-coil region" evidence="1">
    <location>
        <begin position="37"/>
        <end position="64"/>
    </location>
</feature>
<evidence type="ECO:0000313" key="3">
    <source>
        <dbReference type="EMBL" id="RFB01730.1"/>
    </source>
</evidence>
<dbReference type="AlphaFoldDB" id="A0A371R8F0"/>
<organism evidence="3 4">
    <name type="scientific">Parvularcula marina</name>
    <dbReference type="NCBI Taxonomy" id="2292771"/>
    <lineage>
        <taxon>Bacteria</taxon>
        <taxon>Pseudomonadati</taxon>
        <taxon>Pseudomonadota</taxon>
        <taxon>Alphaproteobacteria</taxon>
        <taxon>Parvularculales</taxon>
        <taxon>Parvularculaceae</taxon>
        <taxon>Parvularcula</taxon>
    </lineage>
</organism>
<evidence type="ECO:0000313" key="4">
    <source>
        <dbReference type="Proteomes" id="UP000264589"/>
    </source>
</evidence>
<reference evidence="3 4" key="1">
    <citation type="submission" date="2018-08" db="EMBL/GenBank/DDBJ databases">
        <title>Parvularcula sp. SM1705, isolated from surface water of the South Sea China.</title>
        <authorList>
            <person name="Sun L."/>
        </authorList>
    </citation>
    <scope>NUCLEOTIDE SEQUENCE [LARGE SCALE GENOMIC DNA]</scope>
    <source>
        <strain evidence="3 4">SM1705</strain>
    </source>
</reference>
<name>A0A371R8F0_9PROT</name>
<gene>
    <name evidence="3" type="ORF">DX908_15795</name>
</gene>
<proteinExistence type="predicted"/>
<dbReference type="EMBL" id="QUQO01000002">
    <property type="protein sequence ID" value="RFB01730.1"/>
    <property type="molecule type" value="Genomic_DNA"/>
</dbReference>
<keyword evidence="2" id="KW-0472">Membrane</keyword>
<evidence type="ECO:0008006" key="5">
    <source>
        <dbReference type="Google" id="ProtNLM"/>
    </source>
</evidence>
<keyword evidence="1" id="KW-0175">Coiled coil</keyword>